<feature type="chain" id="PRO_5038766616" evidence="5">
    <location>
        <begin position="21"/>
        <end position="506"/>
    </location>
</feature>
<keyword evidence="5" id="KW-0732">Signal</keyword>
<evidence type="ECO:0000256" key="2">
    <source>
        <dbReference type="ARBA" id="ARBA00022487"/>
    </source>
</evidence>
<protein>
    <submittedName>
        <fullName evidence="7">Cutinase family protein</fullName>
    </submittedName>
</protein>
<evidence type="ECO:0000256" key="4">
    <source>
        <dbReference type="ARBA" id="ARBA00023157"/>
    </source>
</evidence>
<dbReference type="AlphaFoldDB" id="A0A934I6V8"/>
<accession>A0A934I6V8</accession>
<organism evidence="7 8">
    <name type="scientific">Corynebacterium meridianum</name>
    <dbReference type="NCBI Taxonomy" id="2765363"/>
    <lineage>
        <taxon>Bacteria</taxon>
        <taxon>Bacillati</taxon>
        <taxon>Actinomycetota</taxon>
        <taxon>Actinomycetes</taxon>
        <taxon>Mycobacteriales</taxon>
        <taxon>Corynebacteriaceae</taxon>
        <taxon>Corynebacterium</taxon>
    </lineage>
</organism>
<name>A0A934I6V8_9CORY</name>
<dbReference type="InterPro" id="IPR029058">
    <property type="entry name" value="AB_hydrolase_fold"/>
</dbReference>
<keyword evidence="3" id="KW-0378">Hydrolase</keyword>
<evidence type="ECO:0000256" key="3">
    <source>
        <dbReference type="ARBA" id="ARBA00022801"/>
    </source>
</evidence>
<dbReference type="InterPro" id="IPR000601">
    <property type="entry name" value="PKD_dom"/>
</dbReference>
<dbReference type="GO" id="GO:0005975">
    <property type="term" value="P:carbohydrate metabolic process"/>
    <property type="evidence" value="ECO:0007669"/>
    <property type="project" value="UniProtKB-ARBA"/>
</dbReference>
<dbReference type="Gene3D" id="3.40.50.1820">
    <property type="entry name" value="alpha/beta hydrolase"/>
    <property type="match status" value="1"/>
</dbReference>
<comment type="caution">
    <text evidence="7">The sequence shown here is derived from an EMBL/GenBank/DDBJ whole genome shotgun (WGS) entry which is preliminary data.</text>
</comment>
<dbReference type="SUPFAM" id="SSF49299">
    <property type="entry name" value="PKD domain"/>
    <property type="match status" value="1"/>
</dbReference>
<keyword evidence="2" id="KW-0719">Serine esterase</keyword>
<dbReference type="EMBL" id="JAEIOS010000012">
    <property type="protein sequence ID" value="MBI8989447.1"/>
    <property type="molecule type" value="Genomic_DNA"/>
</dbReference>
<comment type="similarity">
    <text evidence="1">Belongs to the cutinase family.</text>
</comment>
<evidence type="ECO:0000313" key="7">
    <source>
        <dbReference type="EMBL" id="MBI8989447.1"/>
    </source>
</evidence>
<keyword evidence="4" id="KW-1015">Disulfide bond</keyword>
<evidence type="ECO:0000256" key="5">
    <source>
        <dbReference type="SAM" id="SignalP"/>
    </source>
</evidence>
<evidence type="ECO:0000256" key="1">
    <source>
        <dbReference type="ARBA" id="ARBA00007534"/>
    </source>
</evidence>
<dbReference type="Pfam" id="PF18911">
    <property type="entry name" value="PKD_4"/>
    <property type="match status" value="1"/>
</dbReference>
<sequence>MSRSRIVPALLALLLTGASAGTTGIAAAQTATSPTVPLCPEPVVLAARGSGSEFSGPRQYPGAVGPSTGWEGEGIARLLERADLHGFSVRALTPEEYPAVEAWRLDEIMTSIEQGRRSTVRRVADMQAAGCQPVVIPVGYSQGAMVFNGAERALADAAHLPGVLYLGNPMRDGRVPRNTGSAPVVPGRAFPAVWPWEPAPSLNAPRQEGIDYCYRNDIFCDPGGTSVDTHTSYLTGNPDEDAADRAVIETFTGWMARARAQLDGGERVAVTRPVEEILVLDTSDPAVLAALVRGIPRIVQAVTGANPESRVGVAVVRDGAARWLLPPTRDTRAVAAVLSAPDGPPIGDILTDPEPEGRSVRNVITVTDTEVRAGRKIISHTAAGAASVVLTTVTDQVTAPNAVLDAPGIWFAGQPAGVTGMLSRVFVDGPVRQRLDFGDGTVVDPAGREYVEHVWRAPGTYPVTLTVTDSLGRTGVDRRWVRIYSGDVAAELDTAFRSMPARAGSV</sequence>
<dbReference type="CDD" id="cd00146">
    <property type="entry name" value="PKD"/>
    <property type="match status" value="1"/>
</dbReference>
<evidence type="ECO:0000313" key="8">
    <source>
        <dbReference type="Proteomes" id="UP000645966"/>
    </source>
</evidence>
<dbReference type="Pfam" id="PF01083">
    <property type="entry name" value="Cutinase"/>
    <property type="match status" value="1"/>
</dbReference>
<gene>
    <name evidence="7" type="ORF">JDV75_06690</name>
</gene>
<dbReference type="GO" id="GO:0052689">
    <property type="term" value="F:carboxylic ester hydrolase activity"/>
    <property type="evidence" value="ECO:0007669"/>
    <property type="project" value="UniProtKB-KW"/>
</dbReference>
<proteinExistence type="inferred from homology"/>
<feature type="signal peptide" evidence="5">
    <location>
        <begin position="1"/>
        <end position="20"/>
    </location>
</feature>
<evidence type="ECO:0000259" key="6">
    <source>
        <dbReference type="PROSITE" id="PS50093"/>
    </source>
</evidence>
<dbReference type="SMART" id="SM01110">
    <property type="entry name" value="Cutinase"/>
    <property type="match status" value="1"/>
</dbReference>
<dbReference type="Gene3D" id="2.60.40.10">
    <property type="entry name" value="Immunoglobulins"/>
    <property type="match status" value="1"/>
</dbReference>
<dbReference type="PROSITE" id="PS50093">
    <property type="entry name" value="PKD"/>
    <property type="match status" value="1"/>
</dbReference>
<keyword evidence="8" id="KW-1185">Reference proteome</keyword>
<dbReference type="PANTHER" id="PTHR33630">
    <property type="entry name" value="CUTINASE RV1984C-RELATED-RELATED"/>
    <property type="match status" value="1"/>
</dbReference>
<feature type="domain" description="PKD" evidence="6">
    <location>
        <begin position="430"/>
        <end position="474"/>
    </location>
</feature>
<dbReference type="Proteomes" id="UP000645966">
    <property type="component" value="Unassembled WGS sequence"/>
</dbReference>
<dbReference type="InterPro" id="IPR013783">
    <property type="entry name" value="Ig-like_fold"/>
</dbReference>
<dbReference type="InterPro" id="IPR000675">
    <property type="entry name" value="Cutinase/axe"/>
</dbReference>
<dbReference type="RefSeq" id="WP_198738494.1">
    <property type="nucleotide sequence ID" value="NZ_JAEIOS010000012.1"/>
</dbReference>
<dbReference type="SUPFAM" id="SSF53474">
    <property type="entry name" value="alpha/beta-Hydrolases"/>
    <property type="match status" value="1"/>
</dbReference>
<dbReference type="InterPro" id="IPR035986">
    <property type="entry name" value="PKD_dom_sf"/>
</dbReference>
<dbReference type="PANTHER" id="PTHR33630:SF9">
    <property type="entry name" value="CUTINASE 4"/>
    <property type="match status" value="1"/>
</dbReference>
<reference evidence="7" key="1">
    <citation type="submission" date="2020-12" db="EMBL/GenBank/DDBJ databases">
        <title>Genome public.</title>
        <authorList>
            <person name="Sun Q."/>
        </authorList>
    </citation>
    <scope>NUCLEOTIDE SEQUENCE</scope>
    <source>
        <strain evidence="7">CCM 8863</strain>
    </source>
</reference>